<keyword evidence="15" id="KW-1185">Reference proteome</keyword>
<dbReference type="GO" id="GO:0006814">
    <property type="term" value="P:sodium ion transport"/>
    <property type="evidence" value="ECO:0007669"/>
    <property type="project" value="UniProtKB-KW"/>
</dbReference>
<feature type="transmembrane region" description="Helical" evidence="13">
    <location>
        <begin position="309"/>
        <end position="331"/>
    </location>
</feature>
<evidence type="ECO:0000256" key="13">
    <source>
        <dbReference type="SAM" id="Phobius"/>
    </source>
</evidence>
<dbReference type="STRING" id="660518.SAMN05216218_105205"/>
<evidence type="ECO:0000256" key="12">
    <source>
        <dbReference type="RuleBase" id="RU362091"/>
    </source>
</evidence>
<feature type="transmembrane region" description="Helical" evidence="13">
    <location>
        <begin position="6"/>
        <end position="23"/>
    </location>
</feature>
<keyword evidence="7 13" id="KW-1133">Transmembrane helix</keyword>
<dbReference type="Pfam" id="PF00474">
    <property type="entry name" value="SSF"/>
    <property type="match status" value="1"/>
</dbReference>
<feature type="transmembrane region" description="Helical" evidence="13">
    <location>
        <begin position="399"/>
        <end position="419"/>
    </location>
</feature>
<dbReference type="Proteomes" id="UP000199076">
    <property type="component" value="Unassembled WGS sequence"/>
</dbReference>
<proteinExistence type="inferred from homology"/>
<keyword evidence="10 13" id="KW-0472">Membrane</keyword>
<feature type="transmembrane region" description="Helical" evidence="13">
    <location>
        <begin position="222"/>
        <end position="241"/>
    </location>
</feature>
<evidence type="ECO:0000256" key="3">
    <source>
        <dbReference type="ARBA" id="ARBA00022448"/>
    </source>
</evidence>
<dbReference type="InterPro" id="IPR001734">
    <property type="entry name" value="Na/solute_symporter"/>
</dbReference>
<feature type="transmembrane region" description="Helical" evidence="13">
    <location>
        <begin position="474"/>
        <end position="494"/>
    </location>
</feature>
<keyword evidence="5 13" id="KW-0812">Transmembrane</keyword>
<feature type="transmembrane region" description="Helical" evidence="13">
    <location>
        <begin position="431"/>
        <end position="454"/>
    </location>
</feature>
<dbReference type="Gene3D" id="1.20.1730.10">
    <property type="entry name" value="Sodium/glucose cotransporter"/>
    <property type="match status" value="1"/>
</dbReference>
<dbReference type="CDD" id="cd11474">
    <property type="entry name" value="SLC5sbd_CHT"/>
    <property type="match status" value="1"/>
</dbReference>
<keyword evidence="3" id="KW-0813">Transport</keyword>
<feature type="transmembrane region" description="Helical" evidence="13">
    <location>
        <begin position="182"/>
        <end position="202"/>
    </location>
</feature>
<evidence type="ECO:0000256" key="2">
    <source>
        <dbReference type="ARBA" id="ARBA00006434"/>
    </source>
</evidence>
<feature type="transmembrane region" description="Helical" evidence="13">
    <location>
        <begin position="149"/>
        <end position="175"/>
    </location>
</feature>
<evidence type="ECO:0000256" key="10">
    <source>
        <dbReference type="ARBA" id="ARBA00023136"/>
    </source>
</evidence>
<keyword evidence="9" id="KW-0406">Ion transport</keyword>
<dbReference type="EMBL" id="FNBK01000005">
    <property type="protein sequence ID" value="SDF33313.1"/>
    <property type="molecule type" value="Genomic_DNA"/>
</dbReference>
<evidence type="ECO:0000256" key="8">
    <source>
        <dbReference type="ARBA" id="ARBA00023053"/>
    </source>
</evidence>
<evidence type="ECO:0000256" key="7">
    <source>
        <dbReference type="ARBA" id="ARBA00022989"/>
    </source>
</evidence>
<keyword evidence="4" id="KW-1003">Cell membrane</keyword>
<evidence type="ECO:0000256" key="9">
    <source>
        <dbReference type="ARBA" id="ARBA00023065"/>
    </source>
</evidence>
<reference evidence="15" key="1">
    <citation type="submission" date="2016-10" db="EMBL/GenBank/DDBJ databases">
        <authorList>
            <person name="Varghese N."/>
            <person name="Submissions S."/>
        </authorList>
    </citation>
    <scope>NUCLEOTIDE SEQUENCE [LARGE SCALE GENOMIC DNA]</scope>
    <source>
        <strain evidence="15">IBRC-M 10760</strain>
    </source>
</reference>
<feature type="transmembrane region" description="Helical" evidence="13">
    <location>
        <begin position="261"/>
        <end position="289"/>
    </location>
</feature>
<gene>
    <name evidence="14" type="ORF">SAMN05216218_105205</name>
</gene>
<dbReference type="PROSITE" id="PS50283">
    <property type="entry name" value="NA_SOLUT_SYMP_3"/>
    <property type="match status" value="1"/>
</dbReference>
<feature type="transmembrane region" description="Helical" evidence="13">
    <location>
        <begin position="71"/>
        <end position="93"/>
    </location>
</feature>
<keyword evidence="11" id="KW-0739">Sodium transport</keyword>
<evidence type="ECO:0000313" key="14">
    <source>
        <dbReference type="EMBL" id="SDF33313.1"/>
    </source>
</evidence>
<sequence length="521" mass="54078">MSVILYGVGGAIVVMLAVGLYVSQKIEGDSINYIVAGRGLILPLAAATLMAQSLDANATLGNTDLVAAAGFWAGAALPIGLALCLFITGLFFAKPMNRMNLTTLPDFFRRKYGRTVEMMASFIMVISYAFLLAGNLVAGGYLFQTFVGTSYAVGVVLIAAIVFAYTIAGGLFAVAYTDVIQAFVAFFGSIGLIVFVATQYGITIPDGMGPMALGQLTDPSQGAYINLATIVALGLGDIVAIDFMERVFAADSPETAQRACFIGAAGTLIIGIPFSIVALSSSSILASLGVEAGSQAVLYVLLQNAVPPWLAAVVIAGIVAASFSTSDGAILGTSSVMARNIVGIRVDEEHSSGEAVATDGGSGGFFSGESDKLLKVTRLMAVPITLLGIFFALRVSATGMLLVLAFDIMLAGALVPLVFGLYRPSLANTPAALSSMVAGSVTRLVFFVLVPTTYAYQNTLLYIPNDIFTASFDGLPTFIAPAVSLVVFVAVGYVTRDSYGSRSLDEEGHRTIVAGGDDSDE</sequence>
<name>A0A1G7K7T2_9EURY</name>
<evidence type="ECO:0000313" key="15">
    <source>
        <dbReference type="Proteomes" id="UP000199076"/>
    </source>
</evidence>
<dbReference type="OrthoDB" id="9779at2157"/>
<dbReference type="GO" id="GO:0046942">
    <property type="term" value="P:carboxylic acid transport"/>
    <property type="evidence" value="ECO:0007669"/>
    <property type="project" value="UniProtKB-ARBA"/>
</dbReference>
<dbReference type="AlphaFoldDB" id="A0A1G7K7T2"/>
<feature type="transmembrane region" description="Helical" evidence="13">
    <location>
        <begin position="376"/>
        <end position="393"/>
    </location>
</feature>
<accession>A0A1G7K7T2</accession>
<keyword evidence="6" id="KW-0769">Symport</keyword>
<dbReference type="PANTHER" id="PTHR48086:SF3">
    <property type="entry name" value="SODIUM_PROLINE SYMPORTER"/>
    <property type="match status" value="1"/>
</dbReference>
<feature type="transmembrane region" description="Helical" evidence="13">
    <location>
        <begin position="119"/>
        <end position="143"/>
    </location>
</feature>
<comment type="similarity">
    <text evidence="2 12">Belongs to the sodium:solute symporter (SSF) (TC 2.A.21) family.</text>
</comment>
<dbReference type="PANTHER" id="PTHR48086">
    <property type="entry name" value="SODIUM/PROLINE SYMPORTER-RELATED"/>
    <property type="match status" value="1"/>
</dbReference>
<keyword evidence="8" id="KW-0915">Sodium</keyword>
<comment type="subcellular location">
    <subcellularLocation>
        <location evidence="1">Cell membrane</location>
        <topology evidence="1">Multi-pass membrane protein</topology>
    </subcellularLocation>
</comment>
<evidence type="ECO:0000256" key="5">
    <source>
        <dbReference type="ARBA" id="ARBA00022692"/>
    </source>
</evidence>
<protein>
    <submittedName>
        <fullName evidence="14">Na+/proline symporter</fullName>
    </submittedName>
</protein>
<feature type="transmembrane region" description="Helical" evidence="13">
    <location>
        <begin position="30"/>
        <end position="51"/>
    </location>
</feature>
<evidence type="ECO:0000256" key="6">
    <source>
        <dbReference type="ARBA" id="ARBA00022847"/>
    </source>
</evidence>
<evidence type="ECO:0000256" key="1">
    <source>
        <dbReference type="ARBA" id="ARBA00004651"/>
    </source>
</evidence>
<evidence type="ECO:0000256" key="4">
    <source>
        <dbReference type="ARBA" id="ARBA00022475"/>
    </source>
</evidence>
<dbReference type="InterPro" id="IPR018212">
    <property type="entry name" value="Na/solute_symporter_CS"/>
</dbReference>
<organism evidence="14 15">
    <name type="scientific">Halorientalis regularis</name>
    <dbReference type="NCBI Taxonomy" id="660518"/>
    <lineage>
        <taxon>Archaea</taxon>
        <taxon>Methanobacteriati</taxon>
        <taxon>Methanobacteriota</taxon>
        <taxon>Stenosarchaea group</taxon>
        <taxon>Halobacteria</taxon>
        <taxon>Halobacteriales</taxon>
        <taxon>Haloarculaceae</taxon>
        <taxon>Halorientalis</taxon>
    </lineage>
</organism>
<dbReference type="InterPro" id="IPR038377">
    <property type="entry name" value="Na/Glc_symporter_sf"/>
</dbReference>
<dbReference type="RefSeq" id="WP_092690586.1">
    <property type="nucleotide sequence ID" value="NZ_FNBK01000005.1"/>
</dbReference>
<evidence type="ECO:0000256" key="11">
    <source>
        <dbReference type="ARBA" id="ARBA00023201"/>
    </source>
</evidence>
<dbReference type="InterPro" id="IPR050277">
    <property type="entry name" value="Sodium:Solute_Symporter"/>
</dbReference>
<dbReference type="GO" id="GO:0005886">
    <property type="term" value="C:plasma membrane"/>
    <property type="evidence" value="ECO:0007669"/>
    <property type="project" value="UniProtKB-SubCell"/>
</dbReference>
<dbReference type="GO" id="GO:0015293">
    <property type="term" value="F:symporter activity"/>
    <property type="evidence" value="ECO:0007669"/>
    <property type="project" value="UniProtKB-KW"/>
</dbReference>
<dbReference type="PROSITE" id="PS00456">
    <property type="entry name" value="NA_SOLUT_SYMP_1"/>
    <property type="match status" value="1"/>
</dbReference>